<gene>
    <name evidence="2" type="ORF">BKG84_24625</name>
</gene>
<feature type="transmembrane region" description="Helical" evidence="1">
    <location>
        <begin position="6"/>
        <end position="24"/>
    </location>
</feature>
<evidence type="ECO:0000313" key="3">
    <source>
        <dbReference type="Proteomes" id="UP000179441"/>
    </source>
</evidence>
<dbReference type="AlphaFoldDB" id="A0A1S1LY14"/>
<keyword evidence="1" id="KW-0472">Membrane</keyword>
<dbReference type="RefSeq" id="WP_070952787.1">
    <property type="nucleotide sequence ID" value="NZ_MLIS01000004.1"/>
</dbReference>
<comment type="caution">
    <text evidence="2">The sequence shown here is derived from an EMBL/GenBank/DDBJ whole genome shotgun (WGS) entry which is preliminary data.</text>
</comment>
<dbReference type="EMBL" id="MLIS01000004">
    <property type="protein sequence ID" value="OHU76082.1"/>
    <property type="molecule type" value="Genomic_DNA"/>
</dbReference>
<proteinExistence type="predicted"/>
<dbReference type="InterPro" id="IPR045919">
    <property type="entry name" value="DUF6338"/>
</dbReference>
<keyword evidence="1" id="KW-0812">Transmembrane</keyword>
<feature type="transmembrane region" description="Helical" evidence="1">
    <location>
        <begin position="79"/>
        <end position="100"/>
    </location>
</feature>
<protein>
    <submittedName>
        <fullName evidence="2">Uncharacterized protein</fullName>
    </submittedName>
</protein>
<keyword evidence="1" id="KW-1133">Transmembrane helix</keyword>
<sequence length="228" mass="25276">MISTFQALLVALVAVLPGALYTIAREHRTAAWSLDDAAREIIRFLAVSAAFHAVLAPITFYAYRKLIKTGALAAGDVSLWWWPVLLLYMVLPFALGEITARSRQWGPSSGRFKRWLRRGISLYTATSPEPRAWDRVFSKPEVIGLMRLRLTDGSWKAGPFDGASYASNMQGDQDLYLADQVELTDDGHFVVTADQTPNLLGVGLLIRWSEVRYAEISRTDEGGKGDVG</sequence>
<dbReference type="Proteomes" id="UP000179441">
    <property type="component" value="Unassembled WGS sequence"/>
</dbReference>
<reference evidence="2 3" key="1">
    <citation type="submission" date="2016-10" db="EMBL/GenBank/DDBJ databases">
        <title>Evaluation of Human, Veterinary and Environmental Mycobacterium chelonae Isolates by Core Genome Phylogenomic Analysis, Targeted Gene Comparison, and Anti-microbial Susceptibility Patterns: A Tale of Mistaken Identities.</title>
        <authorList>
            <person name="Fogelson S.B."/>
            <person name="Camus A.C."/>
            <person name="Lorenz W."/>
            <person name="Vasireddy R."/>
            <person name="Vasireddy S."/>
            <person name="Smith T."/>
            <person name="Brown-Elliott B.A."/>
            <person name="Wallace R.J.Jr."/>
            <person name="Hasan N.A."/>
            <person name="Reischl U."/>
            <person name="Sanchez S."/>
        </authorList>
    </citation>
    <scope>NUCLEOTIDE SEQUENCE [LARGE SCALE GENOMIC DNA]</scope>
    <source>
        <strain evidence="2 3">15518</strain>
    </source>
</reference>
<feature type="transmembrane region" description="Helical" evidence="1">
    <location>
        <begin position="44"/>
        <end position="63"/>
    </location>
</feature>
<evidence type="ECO:0000256" key="1">
    <source>
        <dbReference type="SAM" id="Phobius"/>
    </source>
</evidence>
<evidence type="ECO:0000313" key="2">
    <source>
        <dbReference type="EMBL" id="OHU76082.1"/>
    </source>
</evidence>
<dbReference type="Pfam" id="PF19865">
    <property type="entry name" value="DUF6338"/>
    <property type="match status" value="1"/>
</dbReference>
<organism evidence="2 3">
    <name type="scientific">Mycobacteroides chelonae</name>
    <name type="common">Mycobacterium chelonae</name>
    <dbReference type="NCBI Taxonomy" id="1774"/>
    <lineage>
        <taxon>Bacteria</taxon>
        <taxon>Bacillati</taxon>
        <taxon>Actinomycetota</taxon>
        <taxon>Actinomycetes</taxon>
        <taxon>Mycobacteriales</taxon>
        <taxon>Mycobacteriaceae</taxon>
        <taxon>Mycobacteroides</taxon>
    </lineage>
</organism>
<accession>A0A1S1LY14</accession>
<name>A0A1S1LY14_MYCCH</name>
<keyword evidence="3" id="KW-1185">Reference proteome</keyword>